<accession>A0A1X3DDF7</accession>
<organism evidence="1 2">
    <name type="scientific">Neisseria dentiae</name>
    <dbReference type="NCBI Taxonomy" id="194197"/>
    <lineage>
        <taxon>Bacteria</taxon>
        <taxon>Pseudomonadati</taxon>
        <taxon>Pseudomonadota</taxon>
        <taxon>Betaproteobacteria</taxon>
        <taxon>Neisseriales</taxon>
        <taxon>Neisseriaceae</taxon>
        <taxon>Neisseria</taxon>
    </lineage>
</organism>
<dbReference type="EMBL" id="MTBO01000007">
    <property type="protein sequence ID" value="OSI17856.1"/>
    <property type="molecule type" value="Genomic_DNA"/>
</dbReference>
<name>A0A1X3DDF7_9NEIS</name>
<sequence length="59" mass="6782">MFQTASGRVVIMLAKRFFEEKSADARQKAQKIEHLSSISNAADADFNQKYRRNAVDYMP</sequence>
<keyword evidence="2" id="KW-1185">Reference proteome</keyword>
<evidence type="ECO:0000313" key="1">
    <source>
        <dbReference type="EMBL" id="OSI17856.1"/>
    </source>
</evidence>
<evidence type="ECO:0000313" key="2">
    <source>
        <dbReference type="Proteomes" id="UP000193118"/>
    </source>
</evidence>
<dbReference type="STRING" id="194197.BWD09_04540"/>
<reference evidence="2" key="1">
    <citation type="submission" date="2017-01" db="EMBL/GenBank/DDBJ databases">
        <authorList>
            <person name="Wolfgang W.J."/>
            <person name="Cole J."/>
            <person name="Wroblewski D."/>
            <person name="Mcginnis J."/>
            <person name="Musser K.A."/>
        </authorList>
    </citation>
    <scope>NUCLEOTIDE SEQUENCE [LARGE SCALE GENOMIC DNA]</scope>
    <source>
        <strain evidence="2">DSM 19151</strain>
    </source>
</reference>
<dbReference type="Proteomes" id="UP000193118">
    <property type="component" value="Unassembled WGS sequence"/>
</dbReference>
<comment type="caution">
    <text evidence="1">The sequence shown here is derived from an EMBL/GenBank/DDBJ whole genome shotgun (WGS) entry which is preliminary data.</text>
</comment>
<gene>
    <name evidence="1" type="ORF">BWD09_04540</name>
</gene>
<dbReference type="AlphaFoldDB" id="A0A1X3DDF7"/>
<protein>
    <submittedName>
        <fullName evidence="1">Uncharacterized protein</fullName>
    </submittedName>
</protein>
<proteinExistence type="predicted"/>